<dbReference type="NCBIfam" id="TIGR00326">
    <property type="entry name" value="eubact_ribD"/>
    <property type="match status" value="1"/>
</dbReference>
<organism evidence="3 4">
    <name type="scientific">Sulfurospirillum tamanense</name>
    <dbReference type="NCBI Taxonomy" id="2813362"/>
    <lineage>
        <taxon>Bacteria</taxon>
        <taxon>Pseudomonadati</taxon>
        <taxon>Campylobacterota</taxon>
        <taxon>Epsilonproteobacteria</taxon>
        <taxon>Campylobacterales</taxon>
        <taxon>Sulfurospirillaceae</taxon>
        <taxon>Sulfurospirillum</taxon>
    </lineage>
</organism>
<feature type="domain" description="CMP/dCMP-type deaminase" evidence="2">
    <location>
        <begin position="1"/>
        <end position="148"/>
    </location>
</feature>
<dbReference type="CDD" id="cd01284">
    <property type="entry name" value="Riboflavin_deaminase-reductase"/>
    <property type="match status" value="1"/>
</dbReference>
<name>A0ABS2WPA8_9BACT</name>
<dbReference type="RefSeq" id="WP_205457894.1">
    <property type="nucleotide sequence ID" value="NZ_JAFHKK010000002.1"/>
</dbReference>
<reference evidence="3 4" key="3">
    <citation type="submission" date="2021-02" db="EMBL/GenBank/DDBJ databases">
        <authorList>
            <person name="Merkel A.Y."/>
        </authorList>
    </citation>
    <scope>NUCLEOTIDE SEQUENCE [LARGE SCALE GENOMIC DNA]</scope>
    <source>
        <strain evidence="3 4">T05b</strain>
    </source>
</reference>
<dbReference type="GO" id="GO:0008835">
    <property type="term" value="F:diaminohydroxyphosphoribosylaminopyrimidine deaminase activity"/>
    <property type="evidence" value="ECO:0007669"/>
    <property type="project" value="UniProtKB-EC"/>
</dbReference>
<sequence>MPDEFYMRLALEAAWEFQGRTYPNPAVGCVICSQHGEILAIEAHQKAGEAHAEVRAVKTALGRLNPSLIFPQDPTALHAFLLANHQNLLKDASIYVTLEPCNHYGTTPPCALLLRALHVRRVCIGMKDESPKASGGMARLVKAGIGVKQGVLEKECALLLAPFLAWQKGHFSFFKLAMSSNGVIDGGIVTSEASRKRVHELRQHLSLLAIGGNTVRTDRPTLDARLCAGKAPDVLIYSREAQFDQSIPLFSVPERKVTIASSWEPLLCSPFVMIEGGEGTLRALPEQTQWLLVFRSAHFKTGQCPCITARFKRVWHQPCGEDMMEWYIRE</sequence>
<dbReference type="InterPro" id="IPR002125">
    <property type="entry name" value="CMP_dCMP_dom"/>
</dbReference>
<dbReference type="InterPro" id="IPR016193">
    <property type="entry name" value="Cytidine_deaminase-like"/>
</dbReference>
<dbReference type="SUPFAM" id="SSF53927">
    <property type="entry name" value="Cytidine deaminase-like"/>
    <property type="match status" value="1"/>
</dbReference>
<evidence type="ECO:0000313" key="4">
    <source>
        <dbReference type="Proteomes" id="UP000703590"/>
    </source>
</evidence>
<dbReference type="Proteomes" id="UP000703590">
    <property type="component" value="Unassembled WGS sequence"/>
</dbReference>
<dbReference type="PROSITE" id="PS51747">
    <property type="entry name" value="CYT_DCMP_DEAMINASES_2"/>
    <property type="match status" value="1"/>
</dbReference>
<keyword evidence="3" id="KW-0560">Oxidoreductase</keyword>
<evidence type="ECO:0000256" key="1">
    <source>
        <dbReference type="ARBA" id="ARBA00005104"/>
    </source>
</evidence>
<dbReference type="EC" id="1.1.1.193" evidence="3"/>
<dbReference type="SUPFAM" id="SSF53597">
    <property type="entry name" value="Dihydrofolate reductase-like"/>
    <property type="match status" value="1"/>
</dbReference>
<protein>
    <submittedName>
        <fullName evidence="3">Bifunctional diaminohydroxyphosphoribosylaminopyrimidine deaminase/5-amino-6-(5-phosphoribosylamino)uracil reductase RibD</fullName>
        <ecNumber evidence="3">1.1.1.193</ecNumber>
        <ecNumber evidence="3">3.5.4.26</ecNumber>
    </submittedName>
</protein>
<dbReference type="EC" id="3.5.4.26" evidence="3"/>
<evidence type="ECO:0000259" key="2">
    <source>
        <dbReference type="PROSITE" id="PS51747"/>
    </source>
</evidence>
<proteinExistence type="predicted"/>
<dbReference type="InterPro" id="IPR004794">
    <property type="entry name" value="Eubact_RibD"/>
</dbReference>
<evidence type="ECO:0000313" key="3">
    <source>
        <dbReference type="EMBL" id="MBN2963456.1"/>
    </source>
</evidence>
<dbReference type="Gene3D" id="3.40.430.10">
    <property type="entry name" value="Dihydrofolate Reductase, subunit A"/>
    <property type="match status" value="1"/>
</dbReference>
<gene>
    <name evidence="3" type="primary">ribD</name>
    <name evidence="3" type="ORF">JWV37_01555</name>
</gene>
<reference evidence="4" key="1">
    <citation type="submission" date="2021-02" db="EMBL/GenBank/DDBJ databases">
        <title>Sulfurospirillum tamanensis sp. nov.</title>
        <authorList>
            <person name="Merkel A.Y."/>
        </authorList>
    </citation>
    <scope>NUCLEOTIDE SEQUENCE [LARGE SCALE GENOMIC DNA]</scope>
    <source>
        <strain evidence="4">T05b</strain>
    </source>
</reference>
<dbReference type="EMBL" id="JAFHKK010000002">
    <property type="protein sequence ID" value="MBN2963456.1"/>
    <property type="molecule type" value="Genomic_DNA"/>
</dbReference>
<reference evidence="3 4" key="2">
    <citation type="submission" date="2021-02" db="EMBL/GenBank/DDBJ databases">
        <title>Sulfurospirillum tamanensis sp. nov.</title>
        <authorList>
            <person name="Frolova A."/>
            <person name="Merkel A."/>
            <person name="Slobodkin A."/>
        </authorList>
    </citation>
    <scope>NUCLEOTIDE SEQUENCE [LARGE SCALE GENOMIC DNA]</scope>
    <source>
        <strain evidence="3 4">T05b</strain>
    </source>
</reference>
<dbReference type="Pfam" id="PF00383">
    <property type="entry name" value="dCMP_cyt_deam_1"/>
    <property type="match status" value="1"/>
</dbReference>
<comment type="pathway">
    <text evidence="1">Cofactor biosynthesis; riboflavin biosynthesis.</text>
</comment>
<comment type="caution">
    <text evidence="3">The sequence shown here is derived from an EMBL/GenBank/DDBJ whole genome shotgun (WGS) entry which is preliminary data.</text>
</comment>
<keyword evidence="4" id="KW-1185">Reference proteome</keyword>
<dbReference type="PANTHER" id="PTHR11079">
    <property type="entry name" value="CYTOSINE DEAMINASE FAMILY MEMBER"/>
    <property type="match status" value="1"/>
</dbReference>
<dbReference type="GO" id="GO:0008703">
    <property type="term" value="F:5-amino-6-(5-phosphoribosylamino)uracil reductase activity"/>
    <property type="evidence" value="ECO:0007669"/>
    <property type="project" value="UniProtKB-EC"/>
</dbReference>
<dbReference type="InterPro" id="IPR024072">
    <property type="entry name" value="DHFR-like_dom_sf"/>
</dbReference>
<accession>A0ABS2WPA8</accession>
<keyword evidence="3" id="KW-0378">Hydrolase</keyword>
<dbReference type="Gene3D" id="3.40.140.10">
    <property type="entry name" value="Cytidine Deaminase, domain 2"/>
    <property type="match status" value="1"/>
</dbReference>
<dbReference type="PANTHER" id="PTHR11079:SF162">
    <property type="entry name" value="RIBOFLAVIN BIOSYNTHESIS PROTEIN PYRD, CHLOROPLASTIC"/>
    <property type="match status" value="1"/>
</dbReference>